<feature type="signal peptide" evidence="2">
    <location>
        <begin position="1"/>
        <end position="17"/>
    </location>
</feature>
<dbReference type="InterPro" id="IPR050300">
    <property type="entry name" value="GDXG_lipolytic_enzyme"/>
</dbReference>
<protein>
    <submittedName>
        <fullName evidence="4">Alpha/beta hydrolase</fullName>
    </submittedName>
</protein>
<dbReference type="GO" id="GO:0016787">
    <property type="term" value="F:hydrolase activity"/>
    <property type="evidence" value="ECO:0007669"/>
    <property type="project" value="UniProtKB-KW"/>
</dbReference>
<feature type="chain" id="PRO_5047064262" evidence="2">
    <location>
        <begin position="18"/>
        <end position="299"/>
    </location>
</feature>
<dbReference type="PANTHER" id="PTHR48081">
    <property type="entry name" value="AB HYDROLASE SUPERFAMILY PROTEIN C4A8.06C"/>
    <property type="match status" value="1"/>
</dbReference>
<evidence type="ECO:0000256" key="2">
    <source>
        <dbReference type="SAM" id="SignalP"/>
    </source>
</evidence>
<keyword evidence="1 4" id="KW-0378">Hydrolase</keyword>
<keyword evidence="5" id="KW-1185">Reference proteome</keyword>
<gene>
    <name evidence="4" type="ORF">WFZ86_15235</name>
</gene>
<dbReference type="InterPro" id="IPR049492">
    <property type="entry name" value="BD-FAE-like_dom"/>
</dbReference>
<evidence type="ECO:0000313" key="4">
    <source>
        <dbReference type="EMBL" id="MEM0577858.1"/>
    </source>
</evidence>
<dbReference type="Pfam" id="PF20434">
    <property type="entry name" value="BD-FAE"/>
    <property type="match status" value="1"/>
</dbReference>
<accession>A0ABU9NR91</accession>
<reference evidence="4 5" key="1">
    <citation type="submission" date="2024-03" db="EMBL/GenBank/DDBJ databases">
        <title>Two novel species of the genus Flavobacterium exhibiting potentially degradation of complex polysaccharides.</title>
        <authorList>
            <person name="Lian X."/>
        </authorList>
    </citation>
    <scope>NUCLEOTIDE SEQUENCE [LARGE SCALE GENOMIC DNA]</scope>
    <source>
        <strain evidence="4 5">N6</strain>
    </source>
</reference>
<dbReference type="InterPro" id="IPR029058">
    <property type="entry name" value="AB_hydrolase_fold"/>
</dbReference>
<dbReference type="Proteomes" id="UP001468798">
    <property type="component" value="Unassembled WGS sequence"/>
</dbReference>
<comment type="caution">
    <text evidence="4">The sequence shown here is derived from an EMBL/GenBank/DDBJ whole genome shotgun (WGS) entry which is preliminary data.</text>
</comment>
<sequence length="299" mass="34023">MKNFFILFVFLPFLVGAQSTFPKDTSYTISNTYQKEIKKFPFISIAKTLHNENIKSEKQIVYQQTATRDLHLDSYLFQSKKKLPAIILLHGGGWKSGDKSQMENLATAIAVKEYNCFAIEYRLSPEAKYPAGYNDVKEAIAFIIKNAVRFNSDPNKIAILGCSSGGQMAALLGTTSPNEIQAIVDLDGILAFHHPESEEGKIAAEWLGGTYEENSKNWIAASALTHTNKNTPPILFVNSQWNRFHAGRDDMIRILNQNEIYSEIKTFEKSPHSFWFFNPWFEKTVTFTTQFLDKILKKE</sequence>
<dbReference type="Gene3D" id="3.40.50.1820">
    <property type="entry name" value="alpha/beta hydrolase"/>
    <property type="match status" value="1"/>
</dbReference>
<organism evidence="4 5">
    <name type="scientific">Flavobacterium polysaccharolyticum</name>
    <dbReference type="NCBI Taxonomy" id="3133148"/>
    <lineage>
        <taxon>Bacteria</taxon>
        <taxon>Pseudomonadati</taxon>
        <taxon>Bacteroidota</taxon>
        <taxon>Flavobacteriia</taxon>
        <taxon>Flavobacteriales</taxon>
        <taxon>Flavobacteriaceae</taxon>
        <taxon>Flavobacterium</taxon>
    </lineage>
</organism>
<dbReference type="EMBL" id="JBCGDP010000016">
    <property type="protein sequence ID" value="MEM0577858.1"/>
    <property type="molecule type" value="Genomic_DNA"/>
</dbReference>
<name>A0ABU9NR91_9FLAO</name>
<keyword evidence="2" id="KW-0732">Signal</keyword>
<evidence type="ECO:0000259" key="3">
    <source>
        <dbReference type="Pfam" id="PF20434"/>
    </source>
</evidence>
<dbReference type="SUPFAM" id="SSF53474">
    <property type="entry name" value="alpha/beta-Hydrolases"/>
    <property type="match status" value="1"/>
</dbReference>
<evidence type="ECO:0000313" key="5">
    <source>
        <dbReference type="Proteomes" id="UP001468798"/>
    </source>
</evidence>
<proteinExistence type="predicted"/>
<feature type="domain" description="BD-FAE-like" evidence="3">
    <location>
        <begin position="73"/>
        <end position="239"/>
    </location>
</feature>
<dbReference type="RefSeq" id="WP_342692726.1">
    <property type="nucleotide sequence ID" value="NZ_JBCGDP010000016.1"/>
</dbReference>
<dbReference type="PANTHER" id="PTHR48081:SF13">
    <property type="entry name" value="ALPHA_BETA HYDROLASE"/>
    <property type="match status" value="1"/>
</dbReference>
<evidence type="ECO:0000256" key="1">
    <source>
        <dbReference type="ARBA" id="ARBA00022801"/>
    </source>
</evidence>